<dbReference type="Proteomes" id="UP000192578">
    <property type="component" value="Unassembled WGS sequence"/>
</dbReference>
<comment type="caution">
    <text evidence="2">The sequence shown here is derived from an EMBL/GenBank/DDBJ whole genome shotgun (WGS) entry which is preliminary data.</text>
</comment>
<gene>
    <name evidence="2" type="ORF">BV898_16106</name>
</gene>
<organism evidence="2 3">
    <name type="scientific">Hypsibius exemplaris</name>
    <name type="common">Freshwater tardigrade</name>
    <dbReference type="NCBI Taxonomy" id="2072580"/>
    <lineage>
        <taxon>Eukaryota</taxon>
        <taxon>Metazoa</taxon>
        <taxon>Ecdysozoa</taxon>
        <taxon>Tardigrada</taxon>
        <taxon>Eutardigrada</taxon>
        <taxon>Parachela</taxon>
        <taxon>Hypsibioidea</taxon>
        <taxon>Hypsibiidae</taxon>
        <taxon>Hypsibius</taxon>
    </lineage>
</organism>
<sequence>MFFFGFKFVVLNSCTFAWTSLRVTSTLFGMSKILLAEIDIAELHIGKRSARPANVIKMVFQHPNFIEDGSIE</sequence>
<keyword evidence="1" id="KW-0732">Signal</keyword>
<reference evidence="3" key="1">
    <citation type="submission" date="2017-01" db="EMBL/GenBank/DDBJ databases">
        <title>Comparative genomics of anhydrobiosis in the tardigrade Hypsibius dujardini.</title>
        <authorList>
            <person name="Yoshida Y."/>
            <person name="Koutsovoulos G."/>
            <person name="Laetsch D."/>
            <person name="Stevens L."/>
            <person name="Kumar S."/>
            <person name="Horikawa D."/>
            <person name="Ishino K."/>
            <person name="Komine S."/>
            <person name="Tomita M."/>
            <person name="Blaxter M."/>
            <person name="Arakawa K."/>
        </authorList>
    </citation>
    <scope>NUCLEOTIDE SEQUENCE [LARGE SCALE GENOMIC DNA]</scope>
    <source>
        <strain evidence="3">Z151</strain>
    </source>
</reference>
<dbReference type="EMBL" id="MTYJ01000234">
    <property type="protein sequence ID" value="OWA51633.1"/>
    <property type="molecule type" value="Genomic_DNA"/>
</dbReference>
<protein>
    <submittedName>
        <fullName evidence="2">Uncharacterized protein</fullName>
    </submittedName>
</protein>
<feature type="chain" id="PRO_5040787882" evidence="1">
    <location>
        <begin position="18"/>
        <end position="72"/>
    </location>
</feature>
<feature type="signal peptide" evidence="1">
    <location>
        <begin position="1"/>
        <end position="17"/>
    </location>
</feature>
<name>A0A9X6RKV2_HYPEX</name>
<evidence type="ECO:0000256" key="1">
    <source>
        <dbReference type="SAM" id="SignalP"/>
    </source>
</evidence>
<evidence type="ECO:0000313" key="3">
    <source>
        <dbReference type="Proteomes" id="UP000192578"/>
    </source>
</evidence>
<accession>A0A9X6RKV2</accession>
<dbReference type="AlphaFoldDB" id="A0A9X6RKV2"/>
<proteinExistence type="predicted"/>
<evidence type="ECO:0000313" key="2">
    <source>
        <dbReference type="EMBL" id="OWA51633.1"/>
    </source>
</evidence>
<keyword evidence="3" id="KW-1185">Reference proteome</keyword>